<dbReference type="OrthoDB" id="1114329at2"/>
<accession>G7UVA0</accession>
<evidence type="ECO:0000256" key="1">
    <source>
        <dbReference type="ARBA" id="ARBA00011073"/>
    </source>
</evidence>
<feature type="active site" description="Charge relay system" evidence="5 6">
    <location>
        <position position="769"/>
    </location>
</feature>
<dbReference type="InterPro" id="IPR022398">
    <property type="entry name" value="Peptidase_S8_His-AS"/>
</dbReference>
<feature type="compositionally biased region" description="Low complexity" evidence="7">
    <location>
        <begin position="9"/>
        <end position="26"/>
    </location>
</feature>
<keyword evidence="4 6" id="KW-0720">Serine protease</keyword>
<dbReference type="Pfam" id="PF00082">
    <property type="entry name" value="Peptidase_S8"/>
    <property type="match status" value="1"/>
</dbReference>
<evidence type="ECO:0000313" key="9">
    <source>
        <dbReference type="EMBL" id="AER56380.1"/>
    </source>
</evidence>
<keyword evidence="2 6" id="KW-0645">Protease</keyword>
<evidence type="ECO:0000313" key="10">
    <source>
        <dbReference type="Proteomes" id="UP000005870"/>
    </source>
</evidence>
<dbReference type="RefSeq" id="WP_014160556.1">
    <property type="nucleotide sequence ID" value="NC_016147.2"/>
</dbReference>
<evidence type="ECO:0000256" key="5">
    <source>
        <dbReference type="PIRSR" id="PIRSR615500-1"/>
    </source>
</evidence>
<dbReference type="Gene3D" id="3.40.50.200">
    <property type="entry name" value="Peptidase S8/S53 domain"/>
    <property type="match status" value="1"/>
</dbReference>
<keyword evidence="10" id="KW-1185">Reference proteome</keyword>
<feature type="region of interest" description="Disordered" evidence="7">
    <location>
        <begin position="1"/>
        <end position="31"/>
    </location>
</feature>
<dbReference type="GO" id="GO:0006508">
    <property type="term" value="P:proteolysis"/>
    <property type="evidence" value="ECO:0007669"/>
    <property type="project" value="UniProtKB-KW"/>
</dbReference>
<dbReference type="SUPFAM" id="SSF53474">
    <property type="entry name" value="alpha/beta-Hydrolases"/>
    <property type="match status" value="1"/>
</dbReference>
<dbReference type="InterPro" id="IPR050131">
    <property type="entry name" value="Peptidase_S8_subtilisin-like"/>
</dbReference>
<dbReference type="EMBL" id="CP003093">
    <property type="protein sequence ID" value="AER56380.1"/>
    <property type="molecule type" value="Genomic_DNA"/>
</dbReference>
<dbReference type="STRING" id="1045855.DSC_08650"/>
<dbReference type="InterPro" id="IPR023828">
    <property type="entry name" value="Peptidase_S8_Ser-AS"/>
</dbReference>
<evidence type="ECO:0000259" key="8">
    <source>
        <dbReference type="Pfam" id="PF00082"/>
    </source>
</evidence>
<dbReference type="Gene3D" id="3.40.50.1820">
    <property type="entry name" value="alpha/beta hydrolase"/>
    <property type="match status" value="1"/>
</dbReference>
<proteinExistence type="inferred from homology"/>
<dbReference type="eggNOG" id="COG1404">
    <property type="taxonomic scope" value="Bacteria"/>
</dbReference>
<evidence type="ECO:0000256" key="7">
    <source>
        <dbReference type="SAM" id="MobiDB-lite"/>
    </source>
</evidence>
<dbReference type="GO" id="GO:0004252">
    <property type="term" value="F:serine-type endopeptidase activity"/>
    <property type="evidence" value="ECO:0007669"/>
    <property type="project" value="UniProtKB-UniRule"/>
</dbReference>
<dbReference type="AlphaFoldDB" id="G7UVA0"/>
<dbReference type="CDD" id="cd07487">
    <property type="entry name" value="Peptidases_S8_1"/>
    <property type="match status" value="1"/>
</dbReference>
<dbReference type="PANTHER" id="PTHR43806:SF11">
    <property type="entry name" value="CEREVISIN-RELATED"/>
    <property type="match status" value="1"/>
</dbReference>
<dbReference type="SUPFAM" id="SSF52743">
    <property type="entry name" value="Subtilisin-like"/>
    <property type="match status" value="1"/>
</dbReference>
<comment type="similarity">
    <text evidence="1 6">Belongs to the peptidase S8 family.</text>
</comment>
<reference evidence="9 10" key="1">
    <citation type="journal article" date="2012" name="J. Bacteriol.">
        <title>Complete Genome Sequence of the BTEX-Degrading Bacterium Pseudoxanthomonas spadix BD-a59.</title>
        <authorList>
            <person name="Lee S.H."/>
            <person name="Jin H.M."/>
            <person name="Lee H.J."/>
            <person name="Kim J.M."/>
            <person name="Jeon C.O."/>
        </authorList>
    </citation>
    <scope>NUCLEOTIDE SEQUENCE [LARGE SCALE GENOMIC DNA]</scope>
    <source>
        <strain evidence="9 10">BD-a59</strain>
    </source>
</reference>
<dbReference type="InterPro" id="IPR000209">
    <property type="entry name" value="Peptidase_S8/S53_dom"/>
</dbReference>
<dbReference type="PRINTS" id="PR00723">
    <property type="entry name" value="SUBTILISIN"/>
</dbReference>
<evidence type="ECO:0000256" key="3">
    <source>
        <dbReference type="ARBA" id="ARBA00022801"/>
    </source>
</evidence>
<feature type="domain" description="Peptidase S8/S53" evidence="8">
    <location>
        <begin position="501"/>
        <end position="807"/>
    </location>
</feature>
<dbReference type="Proteomes" id="UP000005870">
    <property type="component" value="Chromosome"/>
</dbReference>
<dbReference type="HOGENOM" id="CLU_018485_0_0_6"/>
<organism evidence="9 10">
    <name type="scientific">Pseudoxanthomonas spadix (strain BD-a59)</name>
    <dbReference type="NCBI Taxonomy" id="1045855"/>
    <lineage>
        <taxon>Bacteria</taxon>
        <taxon>Pseudomonadati</taxon>
        <taxon>Pseudomonadota</taxon>
        <taxon>Gammaproteobacteria</taxon>
        <taxon>Lysobacterales</taxon>
        <taxon>Lysobacteraceae</taxon>
        <taxon>Pseudoxanthomonas</taxon>
    </lineage>
</organism>
<dbReference type="InterPro" id="IPR015500">
    <property type="entry name" value="Peptidase_S8_subtilisin-rel"/>
</dbReference>
<evidence type="ECO:0000256" key="4">
    <source>
        <dbReference type="ARBA" id="ARBA00022825"/>
    </source>
</evidence>
<feature type="active site" description="Charge relay system" evidence="5 6">
    <location>
        <position position="509"/>
    </location>
</feature>
<feature type="active site" description="Charge relay system" evidence="5 6">
    <location>
        <position position="559"/>
    </location>
</feature>
<dbReference type="PANTHER" id="PTHR43806">
    <property type="entry name" value="PEPTIDASE S8"/>
    <property type="match status" value="1"/>
</dbReference>
<dbReference type="PROSITE" id="PS00137">
    <property type="entry name" value="SUBTILASE_HIS"/>
    <property type="match status" value="1"/>
</dbReference>
<name>G7UVA0_PSEUP</name>
<keyword evidence="3 6" id="KW-0378">Hydrolase</keyword>
<dbReference type="InterPro" id="IPR036852">
    <property type="entry name" value="Peptidase_S8/S53_dom_sf"/>
</dbReference>
<protein>
    <submittedName>
        <fullName evidence="9">Subtilase family serine protease</fullName>
    </submittedName>
</protein>
<evidence type="ECO:0000256" key="6">
    <source>
        <dbReference type="PROSITE-ProRule" id="PRU01240"/>
    </source>
</evidence>
<sequence length="828" mass="89442">MASKRPARTRATSPRTPPAKAQAPARKAAKKAARPVAKAAAHALSDAGALACSGYMSGAQGQAMTVVYIHGIGNKPPPEVLRCQWDQVLFGRAMGERTRMAYWVDRQRYPVAEAGTCADRDQGPTISRAEQHMLSSFGLAPAGGDLDALVQALADTPQQRAWLEELLDQVQASAAPDTAPGPGARSVWSGLNEILLRLVSAALLQDVHDFFFVPARREAMERSLRERLMAGGGPFVVVAHSQGSMIAYEVLRKLQAAQCEVTLLLTIGSPLGLPAVRSMFKQDIGKEKLPFPPCVRAWYNVADRLDPVALDGDLSDDIQGANGRFSTYTAPGINPDGPRNPHSGSGYLSIAQVRQHVRAVVGPGFDQPVTSTVVLKDLSDRMEAHGSAMRHEVLIELDRLPAGRQPAQARQALLDYLRQLAAPDLGLQGAALDEAIMLEDTMERFISAQLTRFEIESLRNQYQALGFKRLWRDAGKRALLDRSRVVIQADAAQNAYHALGQGIGWAVLDTGIAAGHPHFYQAGARDVVVAQWDCTVRGRPRALKRGDGRAFTHLDRAGHGTHVAGIIAGHCSAPLPGGDGKTRVDFTAIAPQAQLYGFKVLDDEGNGRDSWIIKAIQQVADINDQAGQLVIHGVNLSLGGWFDAESYGCGFTPLCSELRRLWRQGVVVVLAAGNEGLAWLLQQDGMAVPANMDMTIGDPANLEEAIAVGSVHKTNPRSYGVSYFSSKGPTADGRCKPDVVAPGEKIVSAHFGYKTRDPKTWMVEMSGTSMAAPHVSGLIAGFLSVRREYIGFPDRIKQVLMSHCTDIGRDRYMQGRGIPNLVRMLAET</sequence>
<evidence type="ECO:0000256" key="2">
    <source>
        <dbReference type="ARBA" id="ARBA00022670"/>
    </source>
</evidence>
<gene>
    <name evidence="9" type="ordered locus">DSC_08650</name>
</gene>
<dbReference type="PROSITE" id="PS51892">
    <property type="entry name" value="SUBTILASE"/>
    <property type="match status" value="1"/>
</dbReference>
<dbReference type="KEGG" id="psd:DSC_08650"/>
<dbReference type="PROSITE" id="PS00138">
    <property type="entry name" value="SUBTILASE_SER"/>
    <property type="match status" value="1"/>
</dbReference>
<dbReference type="InterPro" id="IPR029058">
    <property type="entry name" value="AB_hydrolase_fold"/>
</dbReference>